<dbReference type="Gene3D" id="3.10.290.10">
    <property type="entry name" value="RNA-binding S4 domain"/>
    <property type="match status" value="1"/>
</dbReference>
<reference evidence="2 3" key="1">
    <citation type="submission" date="2023-07" db="EMBL/GenBank/DDBJ databases">
        <title>Genomic Encyclopedia of Type Strains, Phase IV (KMG-IV): sequencing the most valuable type-strain genomes for metagenomic binning, comparative biology and taxonomic classification.</title>
        <authorList>
            <person name="Goeker M."/>
        </authorList>
    </citation>
    <scope>NUCLEOTIDE SEQUENCE [LARGE SCALE GENOMIC DNA]</scope>
    <source>
        <strain evidence="2 3">DSM 22616</strain>
    </source>
</reference>
<dbReference type="SUPFAM" id="SSF55174">
    <property type="entry name" value="Alpha-L RNA-binding motif"/>
    <property type="match status" value="1"/>
</dbReference>
<evidence type="ECO:0000313" key="2">
    <source>
        <dbReference type="EMBL" id="MDQ0275162.1"/>
    </source>
</evidence>
<dbReference type="CDD" id="cd00165">
    <property type="entry name" value="S4"/>
    <property type="match status" value="1"/>
</dbReference>
<protein>
    <submittedName>
        <fullName evidence="2">Ribosome-associated protein</fullName>
    </submittedName>
</protein>
<accession>A0ABU0AV64</accession>
<dbReference type="PROSITE" id="PS50889">
    <property type="entry name" value="S4"/>
    <property type="match status" value="1"/>
</dbReference>
<keyword evidence="3" id="KW-1185">Reference proteome</keyword>
<evidence type="ECO:0000313" key="3">
    <source>
        <dbReference type="Proteomes" id="UP001236559"/>
    </source>
</evidence>
<gene>
    <name evidence="2" type="ORF">J2S72_001186</name>
</gene>
<dbReference type="Proteomes" id="UP001236559">
    <property type="component" value="Unassembled WGS sequence"/>
</dbReference>
<evidence type="ECO:0000256" key="1">
    <source>
        <dbReference type="PROSITE-ProRule" id="PRU00182"/>
    </source>
</evidence>
<name>A0ABU0AV64_9FIRM</name>
<organism evidence="2 3">
    <name type="scientific">Peptoniphilus koenoeneniae</name>
    <dbReference type="NCBI Taxonomy" id="507751"/>
    <lineage>
        <taxon>Bacteria</taxon>
        <taxon>Bacillati</taxon>
        <taxon>Bacillota</taxon>
        <taxon>Tissierellia</taxon>
        <taxon>Tissierellales</taxon>
        <taxon>Peptoniphilaceae</taxon>
        <taxon>Peptoniphilus</taxon>
    </lineage>
</organism>
<dbReference type="RefSeq" id="WP_023055066.1">
    <property type="nucleotide sequence ID" value="NZ_JAUSTN010000005.1"/>
</dbReference>
<dbReference type="EMBL" id="JAUSTN010000005">
    <property type="protein sequence ID" value="MDQ0275162.1"/>
    <property type="molecule type" value="Genomic_DNA"/>
</dbReference>
<keyword evidence="1" id="KW-0694">RNA-binding</keyword>
<dbReference type="InterPro" id="IPR036986">
    <property type="entry name" value="S4_RNA-bd_sf"/>
</dbReference>
<comment type="caution">
    <text evidence="2">The sequence shown here is derived from an EMBL/GenBank/DDBJ whole genome shotgun (WGS) entry which is preliminary data.</text>
</comment>
<sequence length="69" mass="7881">MERIKIDTPFIKLDSFLKLALGISGGDAKNIINEGLVKVNENIETRRGKKLYDHDKVSFEDEIFEVICL</sequence>
<dbReference type="Pfam" id="PF13275">
    <property type="entry name" value="S4_2"/>
    <property type="match status" value="1"/>
</dbReference>
<proteinExistence type="predicted"/>